<organism evidence="2 3">
    <name type="scientific">Gonapodya prolifera (strain JEL478)</name>
    <name type="common">Monoblepharis prolifera</name>
    <dbReference type="NCBI Taxonomy" id="1344416"/>
    <lineage>
        <taxon>Eukaryota</taxon>
        <taxon>Fungi</taxon>
        <taxon>Fungi incertae sedis</taxon>
        <taxon>Chytridiomycota</taxon>
        <taxon>Chytridiomycota incertae sedis</taxon>
        <taxon>Monoblepharidomycetes</taxon>
        <taxon>Monoblepharidales</taxon>
        <taxon>Gonapodyaceae</taxon>
        <taxon>Gonapodya</taxon>
    </lineage>
</organism>
<sequence>MGLPLETILTVSTWLSLGLAVVSLFRVGMIAALSDMLRVVSAKTKVPLWLFVATPFAIPYFLPTVRVVHASLEMAGLRSDNQKRPALEILNIFLSWLIVFEAHIFRSRRLCCHWPRWASVQVDRDVTVRVQGICAFHGKLDPPIAEFDGTTAAASLTLAHGAAFHISVAPRLKSHDEWDRPATRYW</sequence>
<feature type="transmembrane region" description="Helical" evidence="1">
    <location>
        <begin position="12"/>
        <end position="34"/>
    </location>
</feature>
<feature type="transmembrane region" description="Helical" evidence="1">
    <location>
        <begin position="85"/>
        <end position="105"/>
    </location>
</feature>
<evidence type="ECO:0000313" key="3">
    <source>
        <dbReference type="Proteomes" id="UP000070544"/>
    </source>
</evidence>
<protein>
    <submittedName>
        <fullName evidence="2">Uncharacterized protein</fullName>
    </submittedName>
</protein>
<keyword evidence="3" id="KW-1185">Reference proteome</keyword>
<dbReference type="EMBL" id="KQ965764">
    <property type="protein sequence ID" value="KXS15059.1"/>
    <property type="molecule type" value="Genomic_DNA"/>
</dbReference>
<feature type="transmembrane region" description="Helical" evidence="1">
    <location>
        <begin position="46"/>
        <end position="65"/>
    </location>
</feature>
<accession>A0A139AEF2</accession>
<keyword evidence="1" id="KW-0472">Membrane</keyword>
<gene>
    <name evidence="2" type="ORF">M427DRAFT_56962</name>
</gene>
<evidence type="ECO:0000256" key="1">
    <source>
        <dbReference type="SAM" id="Phobius"/>
    </source>
</evidence>
<dbReference type="Proteomes" id="UP000070544">
    <property type="component" value="Unassembled WGS sequence"/>
</dbReference>
<proteinExistence type="predicted"/>
<evidence type="ECO:0000313" key="2">
    <source>
        <dbReference type="EMBL" id="KXS15059.1"/>
    </source>
</evidence>
<keyword evidence="1" id="KW-0812">Transmembrane</keyword>
<name>A0A139AEF2_GONPJ</name>
<keyword evidence="1" id="KW-1133">Transmembrane helix</keyword>
<dbReference type="AlphaFoldDB" id="A0A139AEF2"/>
<reference evidence="2 3" key="1">
    <citation type="journal article" date="2015" name="Genome Biol. Evol.">
        <title>Phylogenomic analyses indicate that early fungi evolved digesting cell walls of algal ancestors of land plants.</title>
        <authorList>
            <person name="Chang Y."/>
            <person name="Wang S."/>
            <person name="Sekimoto S."/>
            <person name="Aerts A.L."/>
            <person name="Choi C."/>
            <person name="Clum A."/>
            <person name="LaButti K.M."/>
            <person name="Lindquist E.A."/>
            <person name="Yee Ngan C."/>
            <person name="Ohm R.A."/>
            <person name="Salamov A.A."/>
            <person name="Grigoriev I.V."/>
            <person name="Spatafora J.W."/>
            <person name="Berbee M.L."/>
        </authorList>
    </citation>
    <scope>NUCLEOTIDE SEQUENCE [LARGE SCALE GENOMIC DNA]</scope>
    <source>
        <strain evidence="2 3">JEL478</strain>
    </source>
</reference>